<dbReference type="AlphaFoldDB" id="A0A432AX46"/>
<evidence type="ECO:0000313" key="3">
    <source>
        <dbReference type="EMBL" id="RTY39417.1"/>
    </source>
</evidence>
<evidence type="ECO:0000256" key="1">
    <source>
        <dbReference type="SAM" id="SignalP"/>
    </source>
</evidence>
<dbReference type="Pfam" id="PF09603">
    <property type="entry name" value="Fib_succ_major"/>
    <property type="match status" value="1"/>
</dbReference>
<dbReference type="InterPro" id="IPR011871">
    <property type="entry name" value="Fib_succ_major"/>
</dbReference>
<name>A0A432AX46_CHLPH</name>
<reference evidence="3 4" key="1">
    <citation type="submission" date="2018-12" db="EMBL/GenBank/DDBJ databases">
        <authorList>
            <person name="Lunina O.N."/>
            <person name="Grouzdev D.S."/>
            <person name="Gorlenko V.M."/>
            <person name="Savvichev A.S."/>
        </authorList>
    </citation>
    <scope>NUCLEOTIDE SEQUENCE [LARGE SCALE GENOMIC DNA]</scope>
    <source>
        <strain evidence="3 4">BrKhr-17</strain>
    </source>
</reference>
<keyword evidence="1" id="KW-0732">Signal</keyword>
<evidence type="ECO:0000313" key="4">
    <source>
        <dbReference type="Proteomes" id="UP000279908"/>
    </source>
</evidence>
<organism evidence="3 4">
    <name type="scientific">Chlorobium phaeovibrioides</name>
    <dbReference type="NCBI Taxonomy" id="1094"/>
    <lineage>
        <taxon>Bacteria</taxon>
        <taxon>Pseudomonadati</taxon>
        <taxon>Chlorobiota</taxon>
        <taxon>Chlorobiia</taxon>
        <taxon>Chlorobiales</taxon>
        <taxon>Chlorobiaceae</taxon>
        <taxon>Chlorobium/Pelodictyon group</taxon>
        <taxon>Chlorobium</taxon>
    </lineage>
</organism>
<sequence length="218" mass="23911">MKMLRTLILPLLIFTASCQSPSTPMRDYDGNSYRTLRAAGMVWSAENLNTAHFRNGDPIREVSDPQEWAAMTTPACCYNANSPENGKIYGRLYNWYAVNDPRGLAPEGWHVATDSEWTKLTESLGGDESAGGALKATELWTAPNEGATDAIGFRLLPAGGRRDTDGDFLATGGYSRMWTSTELSPQAAEGRSFVYFDGRVRKGKVNKKTGLAVRCVQD</sequence>
<evidence type="ECO:0000259" key="2">
    <source>
        <dbReference type="Pfam" id="PF09603"/>
    </source>
</evidence>
<dbReference type="NCBIfam" id="TIGR02145">
    <property type="entry name" value="Fib_succ_major"/>
    <property type="match status" value="1"/>
</dbReference>
<feature type="domain" description="Fibrobacter succinogenes major paralogous" evidence="2">
    <location>
        <begin position="38"/>
        <end position="217"/>
    </location>
</feature>
<dbReference type="Proteomes" id="UP000279908">
    <property type="component" value="Unassembled WGS sequence"/>
</dbReference>
<gene>
    <name evidence="3" type="ORF">EKD02_01710</name>
</gene>
<comment type="caution">
    <text evidence="3">The sequence shown here is derived from an EMBL/GenBank/DDBJ whole genome shotgun (WGS) entry which is preliminary data.</text>
</comment>
<dbReference type="RefSeq" id="WP_126383536.1">
    <property type="nucleotide sequence ID" value="NZ_RXYK01000002.1"/>
</dbReference>
<protein>
    <recommendedName>
        <fullName evidence="2">Fibrobacter succinogenes major paralogous domain-containing protein</fullName>
    </recommendedName>
</protein>
<feature type="chain" id="PRO_5019531387" description="Fibrobacter succinogenes major paralogous domain-containing protein" evidence="1">
    <location>
        <begin position="23"/>
        <end position="218"/>
    </location>
</feature>
<feature type="signal peptide" evidence="1">
    <location>
        <begin position="1"/>
        <end position="22"/>
    </location>
</feature>
<dbReference type="PROSITE" id="PS51257">
    <property type="entry name" value="PROKAR_LIPOPROTEIN"/>
    <property type="match status" value="1"/>
</dbReference>
<dbReference type="EMBL" id="RXYK01000002">
    <property type="protein sequence ID" value="RTY39417.1"/>
    <property type="molecule type" value="Genomic_DNA"/>
</dbReference>
<accession>A0A432AX46</accession>
<proteinExistence type="predicted"/>